<evidence type="ECO:0000256" key="4">
    <source>
        <dbReference type="ARBA" id="ARBA00022840"/>
    </source>
</evidence>
<dbReference type="Gene3D" id="3.40.50.12780">
    <property type="entry name" value="N-terminal domain of ligase-like"/>
    <property type="match status" value="1"/>
</dbReference>
<dbReference type="GO" id="GO:0030729">
    <property type="term" value="F:acetoacetate-CoA ligase activity"/>
    <property type="evidence" value="ECO:0007669"/>
    <property type="project" value="InterPro"/>
</dbReference>
<comment type="similarity">
    <text evidence="1">Belongs to the ATP-dependent AMP-binding enzyme family.</text>
</comment>
<dbReference type="SUPFAM" id="SSF56801">
    <property type="entry name" value="Acetyl-CoA synthetase-like"/>
    <property type="match status" value="1"/>
</dbReference>
<keyword evidence="3" id="KW-0547">Nucleotide-binding</keyword>
<reference evidence="7 8" key="1">
    <citation type="journal article" date="2018" name="Mol. Biol. Evol.">
        <title>Broad Genomic Sampling Reveals a Smut Pathogenic Ancestry of the Fungal Clade Ustilaginomycotina.</title>
        <authorList>
            <person name="Kijpornyongpan T."/>
            <person name="Mondo S.J."/>
            <person name="Barry K."/>
            <person name="Sandor L."/>
            <person name="Lee J."/>
            <person name="Lipzen A."/>
            <person name="Pangilinan J."/>
            <person name="LaButti K."/>
            <person name="Hainaut M."/>
            <person name="Henrissat B."/>
            <person name="Grigoriev I.V."/>
            <person name="Spatafora J.W."/>
            <person name="Aime M.C."/>
        </authorList>
    </citation>
    <scope>NUCLEOTIDE SEQUENCE [LARGE SCALE GENOMIC DNA]</scope>
    <source>
        <strain evidence="7 8">MCA 4186</strain>
    </source>
</reference>
<evidence type="ECO:0000256" key="1">
    <source>
        <dbReference type="ARBA" id="ARBA00006432"/>
    </source>
</evidence>
<organism evidence="7 8">
    <name type="scientific">Tilletiopsis washingtonensis</name>
    <dbReference type="NCBI Taxonomy" id="58919"/>
    <lineage>
        <taxon>Eukaryota</taxon>
        <taxon>Fungi</taxon>
        <taxon>Dikarya</taxon>
        <taxon>Basidiomycota</taxon>
        <taxon>Ustilaginomycotina</taxon>
        <taxon>Exobasidiomycetes</taxon>
        <taxon>Entylomatales</taxon>
        <taxon>Entylomatales incertae sedis</taxon>
        <taxon>Tilletiopsis</taxon>
    </lineage>
</organism>
<dbReference type="GO" id="GO:0005524">
    <property type="term" value="F:ATP binding"/>
    <property type="evidence" value="ECO:0007669"/>
    <property type="project" value="UniProtKB-KW"/>
</dbReference>
<evidence type="ECO:0000313" key="8">
    <source>
        <dbReference type="Proteomes" id="UP000245946"/>
    </source>
</evidence>
<dbReference type="Proteomes" id="UP000245946">
    <property type="component" value="Unassembled WGS sequence"/>
</dbReference>
<dbReference type="InterPro" id="IPR020845">
    <property type="entry name" value="AMP-binding_CS"/>
</dbReference>
<dbReference type="AlphaFoldDB" id="A0A316ZLM0"/>
<name>A0A316ZLM0_9BASI</name>
<dbReference type="InterPro" id="IPR042099">
    <property type="entry name" value="ANL_N_sf"/>
</dbReference>
<dbReference type="PANTHER" id="PTHR42921">
    <property type="entry name" value="ACETOACETYL-COA SYNTHETASE"/>
    <property type="match status" value="1"/>
</dbReference>
<evidence type="ECO:0000259" key="6">
    <source>
        <dbReference type="Pfam" id="PF13193"/>
    </source>
</evidence>
<dbReference type="InterPro" id="IPR025110">
    <property type="entry name" value="AMP-bd_C"/>
</dbReference>
<dbReference type="EMBL" id="KZ819283">
    <property type="protein sequence ID" value="PWO01296.1"/>
    <property type="molecule type" value="Genomic_DNA"/>
</dbReference>
<dbReference type="Pfam" id="PF13193">
    <property type="entry name" value="AMP-binding_C"/>
    <property type="match status" value="1"/>
</dbReference>
<evidence type="ECO:0000256" key="3">
    <source>
        <dbReference type="ARBA" id="ARBA00022741"/>
    </source>
</evidence>
<dbReference type="NCBIfam" id="TIGR01217">
    <property type="entry name" value="ac_ac_CoA_syn"/>
    <property type="match status" value="1"/>
</dbReference>
<dbReference type="STRING" id="58919.A0A316ZLM0"/>
<dbReference type="GO" id="GO:0006629">
    <property type="term" value="P:lipid metabolic process"/>
    <property type="evidence" value="ECO:0007669"/>
    <property type="project" value="InterPro"/>
</dbReference>
<dbReference type="PROSITE" id="PS00455">
    <property type="entry name" value="AMP_BINDING"/>
    <property type="match status" value="1"/>
</dbReference>
<keyword evidence="2" id="KW-0436">Ligase</keyword>
<dbReference type="PANTHER" id="PTHR42921:SF1">
    <property type="entry name" value="ACETOACETYL-COA SYNTHETASE"/>
    <property type="match status" value="1"/>
</dbReference>
<dbReference type="RefSeq" id="XP_025601574.1">
    <property type="nucleotide sequence ID" value="XM_025741333.1"/>
</dbReference>
<gene>
    <name evidence="7" type="ORF">FA09DRAFT_327244</name>
</gene>
<dbReference type="InterPro" id="IPR000873">
    <property type="entry name" value="AMP-dep_synth/lig_dom"/>
</dbReference>
<evidence type="ECO:0000256" key="2">
    <source>
        <dbReference type="ARBA" id="ARBA00022598"/>
    </source>
</evidence>
<dbReference type="InterPro" id="IPR005914">
    <property type="entry name" value="Acac_CoA_synth"/>
</dbReference>
<dbReference type="Pfam" id="PF00501">
    <property type="entry name" value="AMP-binding"/>
    <property type="match status" value="1"/>
</dbReference>
<keyword evidence="8" id="KW-1185">Reference proteome</keyword>
<accession>A0A316ZLM0</accession>
<keyword evidence="4" id="KW-0067">ATP-binding</keyword>
<dbReference type="Gene3D" id="3.30.300.30">
    <property type="match status" value="1"/>
</dbReference>
<feature type="domain" description="AMP-dependent synthetase/ligase" evidence="5">
    <location>
        <begin position="147"/>
        <end position="524"/>
    </location>
</feature>
<evidence type="ECO:0000259" key="5">
    <source>
        <dbReference type="Pfam" id="PF00501"/>
    </source>
</evidence>
<sequence length="730" mass="79147">MSSSTAPLYWQATPEHVAASNIDKFRRLANQRFGLKLNTYDELHAWSVADDTFEDFWMLLWSYIGVRCSQQPQRALSDPKAKPGDLPRFFPGARLSLAENILFPIHPQNATSCNAQSPRSWPPSSEPALIEMSEATEPEAGKKGSIGTNVTWGELRDRVAVMAEVLRRKGIKKGDRVAHVSANTSRPIVVLLAVLSIGAIFSSIATDAGATAIYSRLSQIRPKLLFTDEDAVYAGKRVDLVARVEEIADRLPDVEVVVFRSSSSAKPFKWTARTAATSYTEYVASSGLKTGPGAKVPPHRFEPLDFADPALIVFSSGTTGEPKSIVHGSGGLIVSLKREALLHYDLKPGSRFAQLTSTGWIMHVLQLSVLLSGGCAILYDGAFLYPDATHIPRLLAARGDVMGFGCSPRFLSELERTCKAKGFVPSRDLDLSSLKIITSTGAPLGAANAAFVYNSFAPKAQLSSISGGTDIAAAFVGSAVMTPVYGNLICGKGLGFDIGILDPISGEDIEATGEAGELVCRKPFPTQPLMFWGEAKDRAKLHEKYMDSYYRRYPEGSIAGKVWAQGDFILRDKKTGCLDICGRSDGVLNPSGVRFGSAEIYHVLEGFSQVVLDAICVGQRRPNKDDDERVLLFVQLVDGAKLSDTLKRDISQAIRKAYSPRHVPAHIFQVDGIPVTANGKKTELAVKQIVCGNVAFKPSTATANPHVLDQYRQYADLEQVLAKQPGGAKL</sequence>
<evidence type="ECO:0000313" key="7">
    <source>
        <dbReference type="EMBL" id="PWO01296.1"/>
    </source>
</evidence>
<dbReference type="InterPro" id="IPR045851">
    <property type="entry name" value="AMP-bd_C_sf"/>
</dbReference>
<dbReference type="GeneID" id="37268877"/>
<proteinExistence type="inferred from homology"/>
<protein>
    <submittedName>
        <fullName evidence="7">Acetyl-CoA synthetase-like protein</fullName>
    </submittedName>
</protein>
<feature type="domain" description="AMP-binding enzyme C-terminal" evidence="6">
    <location>
        <begin position="610"/>
        <end position="680"/>
    </location>
</feature>
<dbReference type="OrthoDB" id="10253869at2759"/>